<name>A0ABV8VGE6_9NOCA</name>
<gene>
    <name evidence="2" type="ORF">ACFO5K_13450</name>
</gene>
<evidence type="ECO:0008006" key="4">
    <source>
        <dbReference type="Google" id="ProtNLM"/>
    </source>
</evidence>
<protein>
    <recommendedName>
        <fullName evidence="4">Transposase</fullName>
    </recommendedName>
</protein>
<evidence type="ECO:0000313" key="2">
    <source>
        <dbReference type="EMBL" id="MFC4375103.1"/>
    </source>
</evidence>
<evidence type="ECO:0000313" key="3">
    <source>
        <dbReference type="Proteomes" id="UP001595844"/>
    </source>
</evidence>
<comment type="caution">
    <text evidence="2">The sequence shown here is derived from an EMBL/GenBank/DDBJ whole genome shotgun (WGS) entry which is preliminary data.</text>
</comment>
<dbReference type="EMBL" id="JBHSDL010000014">
    <property type="protein sequence ID" value="MFC4375103.1"/>
    <property type="molecule type" value="Genomic_DNA"/>
</dbReference>
<organism evidence="2 3">
    <name type="scientific">Nocardia halotolerans</name>
    <dbReference type="NCBI Taxonomy" id="1755878"/>
    <lineage>
        <taxon>Bacteria</taxon>
        <taxon>Bacillati</taxon>
        <taxon>Actinomycetota</taxon>
        <taxon>Actinomycetes</taxon>
        <taxon>Mycobacteriales</taxon>
        <taxon>Nocardiaceae</taxon>
        <taxon>Nocardia</taxon>
    </lineage>
</organism>
<keyword evidence="3" id="KW-1185">Reference proteome</keyword>
<feature type="transmembrane region" description="Helical" evidence="1">
    <location>
        <begin position="89"/>
        <end position="107"/>
    </location>
</feature>
<proteinExistence type="predicted"/>
<evidence type="ECO:0000256" key="1">
    <source>
        <dbReference type="SAM" id="Phobius"/>
    </source>
</evidence>
<keyword evidence="1" id="KW-1133">Transmembrane helix</keyword>
<accession>A0ABV8VGE6</accession>
<dbReference type="Proteomes" id="UP001595844">
    <property type="component" value="Unassembled WGS sequence"/>
</dbReference>
<reference evidence="3" key="1">
    <citation type="journal article" date="2019" name="Int. J. Syst. Evol. Microbiol.">
        <title>The Global Catalogue of Microorganisms (GCM) 10K type strain sequencing project: providing services to taxonomists for standard genome sequencing and annotation.</title>
        <authorList>
            <consortium name="The Broad Institute Genomics Platform"/>
            <consortium name="The Broad Institute Genome Sequencing Center for Infectious Disease"/>
            <person name="Wu L."/>
            <person name="Ma J."/>
        </authorList>
    </citation>
    <scope>NUCLEOTIDE SEQUENCE [LARGE SCALE GENOMIC DNA]</scope>
    <source>
        <strain evidence="3">IBRC-M 10490</strain>
    </source>
</reference>
<keyword evidence="1" id="KW-0472">Membrane</keyword>
<dbReference type="RefSeq" id="WP_378561240.1">
    <property type="nucleotide sequence ID" value="NZ_JBHSDL010000014.1"/>
</dbReference>
<keyword evidence="1" id="KW-0812">Transmembrane</keyword>
<sequence>MVRSERIAAVQAKALAALLSWLQIRGDKIRAKGRVERFPALIAAALAVRRVGKKSASARLEAGPPVTPRFRRRGGINVRLCREKIVRELKAALSAGFIFVLVSPFYHAPDHLGKVNRAASCRPLAYLTF</sequence>